<gene>
    <name evidence="2" type="ORF">ACFQ33_12480</name>
</gene>
<evidence type="ECO:0008006" key="4">
    <source>
        <dbReference type="Google" id="ProtNLM"/>
    </source>
</evidence>
<dbReference type="EMBL" id="JBHTNF010000006">
    <property type="protein sequence ID" value="MFD1328710.1"/>
    <property type="molecule type" value="Genomic_DNA"/>
</dbReference>
<dbReference type="Gene3D" id="1.10.640.10">
    <property type="entry name" value="Haem peroxidase domain superfamily, animal type"/>
    <property type="match status" value="1"/>
</dbReference>
<name>A0ABW3YXN2_MYCRA</name>
<accession>A0ABW3YXN2</accession>
<comment type="caution">
    <text evidence="2">The sequence shown here is derived from an EMBL/GenBank/DDBJ whole genome shotgun (WGS) entry which is preliminary data.</text>
</comment>
<sequence>MVTRRHRGLAVGAGATSRGHAPHPRNISEPSLTSIEMLAPRNTEPAPVDRGDPAPHRPFKRCFGSTSEAELPDASVLCELGAAFRFNVTDTEVETQIPVGYTYLCQFLFHDLTSMVADAGGEPFNLHSGQLNLDSVFGSSTTDPTNPATPMAIGRTAPAARLCDLPRDSSGRAMIADPRNDDNLALAQTHMAMIRFYNAIVARYPGLSERSARALAVTHVQSVALHDLLPRLVDPVVYDDVMQNGRSVIHADPQETKFLIPLEFAAACARFGHSMIRTVYQHWNAANPGAMLFGFWKNTYNSSDPPLDGTLDEPRTRLSDRWIAAWERLLSERPSPTGQPPLFASRIDTVFAYPLARIPQIALPVLASSSLLPSTNIATLSLLRGLSLRLSSGQAVARQVLAAVVDRGGPAFPILTSDQIVQDEPEAARTLLTQPRNGARPLAESTPLLLYTLKEAAILSQGMRLGPMGSRIVMETLHAAIEAAQHSILAARWKPDPGLKPTAGDCYTFADLICFAGLSNQ</sequence>
<protein>
    <recommendedName>
        <fullName evidence="4">Heme peroxidase</fullName>
    </recommendedName>
</protein>
<dbReference type="InterPro" id="IPR037120">
    <property type="entry name" value="Haem_peroxidase_sf_animal"/>
</dbReference>
<feature type="region of interest" description="Disordered" evidence="1">
    <location>
        <begin position="1"/>
        <end position="28"/>
    </location>
</feature>
<dbReference type="RefSeq" id="WP_374838988.1">
    <property type="nucleotide sequence ID" value="NZ_JBHEEW010000008.1"/>
</dbReference>
<dbReference type="InterPro" id="IPR010255">
    <property type="entry name" value="Haem_peroxidase_sf"/>
</dbReference>
<evidence type="ECO:0000256" key="1">
    <source>
        <dbReference type="SAM" id="MobiDB-lite"/>
    </source>
</evidence>
<evidence type="ECO:0000313" key="3">
    <source>
        <dbReference type="Proteomes" id="UP001597173"/>
    </source>
</evidence>
<keyword evidence="3" id="KW-1185">Reference proteome</keyword>
<dbReference type="Proteomes" id="UP001597173">
    <property type="component" value="Unassembled WGS sequence"/>
</dbReference>
<proteinExistence type="predicted"/>
<evidence type="ECO:0000313" key="2">
    <source>
        <dbReference type="EMBL" id="MFD1328710.1"/>
    </source>
</evidence>
<reference evidence="3" key="1">
    <citation type="journal article" date="2019" name="Int. J. Syst. Evol. Microbiol.">
        <title>The Global Catalogue of Microorganisms (GCM) 10K type strain sequencing project: providing services to taxonomists for standard genome sequencing and annotation.</title>
        <authorList>
            <consortium name="The Broad Institute Genomics Platform"/>
            <consortium name="The Broad Institute Genome Sequencing Center for Infectious Disease"/>
            <person name="Wu L."/>
            <person name="Ma J."/>
        </authorList>
    </citation>
    <scope>NUCLEOTIDE SEQUENCE [LARGE SCALE GENOMIC DNA]</scope>
    <source>
        <strain evidence="3">CCUG 55609</strain>
    </source>
</reference>
<dbReference type="SUPFAM" id="SSF48113">
    <property type="entry name" value="Heme-dependent peroxidases"/>
    <property type="match status" value="1"/>
</dbReference>
<organism evidence="2 3">
    <name type="scientific">Mycoplana ramosa</name>
    <name type="common">Mycoplana bullata</name>
    <dbReference type="NCBI Taxonomy" id="40837"/>
    <lineage>
        <taxon>Bacteria</taxon>
        <taxon>Pseudomonadati</taxon>
        <taxon>Pseudomonadota</taxon>
        <taxon>Alphaproteobacteria</taxon>
        <taxon>Hyphomicrobiales</taxon>
        <taxon>Rhizobiaceae</taxon>
        <taxon>Mycoplana</taxon>
    </lineage>
</organism>